<feature type="domain" description="Ig-like" evidence="5">
    <location>
        <begin position="200"/>
        <end position="274"/>
    </location>
</feature>
<dbReference type="Ensembl" id="ENSENLT00000027053.1">
    <property type="protein sequence ID" value="ENSENLP00000026232.1"/>
    <property type="gene ID" value="ENSENLG00000011791.1"/>
</dbReference>
<dbReference type="AlphaFoldDB" id="A0A665V4J9"/>
<dbReference type="SUPFAM" id="SSF54452">
    <property type="entry name" value="MHC antigen-recognition domain"/>
    <property type="match status" value="1"/>
</dbReference>
<evidence type="ECO:0000256" key="4">
    <source>
        <dbReference type="SAM" id="SignalP"/>
    </source>
</evidence>
<evidence type="ECO:0000259" key="5">
    <source>
        <dbReference type="PROSITE" id="PS50835"/>
    </source>
</evidence>
<reference evidence="6" key="2">
    <citation type="submission" date="2025-08" db="UniProtKB">
        <authorList>
            <consortium name="Ensembl"/>
        </authorList>
    </citation>
    <scope>IDENTIFICATION</scope>
</reference>
<dbReference type="InterPro" id="IPR011162">
    <property type="entry name" value="MHC_I/II-like_Ag-recog"/>
</dbReference>
<feature type="chain" id="PRO_5025475520" evidence="4">
    <location>
        <begin position="18"/>
        <end position="375"/>
    </location>
</feature>
<organism evidence="6 7">
    <name type="scientific">Echeneis naucrates</name>
    <name type="common">Live sharksucker</name>
    <dbReference type="NCBI Taxonomy" id="173247"/>
    <lineage>
        <taxon>Eukaryota</taxon>
        <taxon>Metazoa</taxon>
        <taxon>Chordata</taxon>
        <taxon>Craniata</taxon>
        <taxon>Vertebrata</taxon>
        <taxon>Euteleostomi</taxon>
        <taxon>Actinopterygii</taxon>
        <taxon>Neopterygii</taxon>
        <taxon>Teleostei</taxon>
        <taxon>Neoteleostei</taxon>
        <taxon>Acanthomorphata</taxon>
        <taxon>Carangaria</taxon>
        <taxon>Carangiformes</taxon>
        <taxon>Echeneidae</taxon>
        <taxon>Echeneis</taxon>
    </lineage>
</organism>
<keyword evidence="7" id="KW-1185">Reference proteome</keyword>
<dbReference type="PROSITE" id="PS50835">
    <property type="entry name" value="IG_LIKE"/>
    <property type="match status" value="1"/>
</dbReference>
<keyword evidence="3" id="KW-0472">Membrane</keyword>
<dbReference type="GO" id="GO:0005615">
    <property type="term" value="C:extracellular space"/>
    <property type="evidence" value="ECO:0007669"/>
    <property type="project" value="TreeGrafter"/>
</dbReference>
<dbReference type="InterPro" id="IPR037055">
    <property type="entry name" value="MHC_I-like_Ag-recog_sf"/>
</dbReference>
<reference evidence="6" key="1">
    <citation type="submission" date="2021-04" db="EMBL/GenBank/DDBJ databases">
        <authorList>
            <consortium name="Wellcome Sanger Institute Data Sharing"/>
        </authorList>
    </citation>
    <scope>NUCLEOTIDE SEQUENCE [LARGE SCALE GENOMIC DNA]</scope>
</reference>
<keyword evidence="3" id="KW-0812">Transmembrane</keyword>
<dbReference type="InterPro" id="IPR003597">
    <property type="entry name" value="Ig_C1-set"/>
</dbReference>
<dbReference type="InterPro" id="IPR011161">
    <property type="entry name" value="MHC_I-like_Ag-recog"/>
</dbReference>
<name>A0A665V4J9_ECHNA</name>
<keyword evidence="3" id="KW-1133">Transmembrane helix</keyword>
<dbReference type="GO" id="GO:0009897">
    <property type="term" value="C:external side of plasma membrane"/>
    <property type="evidence" value="ECO:0007669"/>
    <property type="project" value="TreeGrafter"/>
</dbReference>
<sequence>MKIFLLLLLLGVNGAAGVTHSMKYFYTGSSQVPNFPEFVIVGLVDEVEFVHYDSNTQRFEPKQDWMKEAVDQQYWDTESEKSLGTQQTFKVNMDILKRRFNQTGGVHIFQEMYGCEWNDETGDVKGFRQEGYDGEDFISFDLNTQSWTAPTAEAVITKNKWDNNKGLNTQRMNYLTEICPQWLKKYLQAGRSSLMRTDRPSVSLLQKSSSSPVSCFATGFYPNKAVLFWRKDGDDLHDNVEEGQILPNPDGTFQKSSDLDLSSVRPEDWGKYECVFQLSGLNDDIITKLDQSGIRTNEKSTPLIAIIVAAVVILALIIAGVGFFIYKKRSDKRPPSQVMEQLNPGPKAHYEQGSWDILHWIQKKIHHLLFCRNKK</sequence>
<dbReference type="Pfam" id="PF00129">
    <property type="entry name" value="MHC_I"/>
    <property type="match status" value="1"/>
</dbReference>
<keyword evidence="1" id="KW-0325">Glycoprotein</keyword>
<dbReference type="Proteomes" id="UP000472264">
    <property type="component" value="Chromosome 11"/>
</dbReference>
<dbReference type="InterPro" id="IPR007110">
    <property type="entry name" value="Ig-like_dom"/>
</dbReference>
<dbReference type="InParanoid" id="A0A665V4J9"/>
<gene>
    <name evidence="6" type="primary">LOC115050864</name>
</gene>
<proteinExistence type="inferred from homology"/>
<dbReference type="InterPro" id="IPR050208">
    <property type="entry name" value="MHC_class-I_related"/>
</dbReference>
<dbReference type="InterPro" id="IPR036179">
    <property type="entry name" value="Ig-like_dom_sf"/>
</dbReference>
<dbReference type="PRINTS" id="PR01638">
    <property type="entry name" value="MHCCLASSI"/>
</dbReference>
<evidence type="ECO:0000313" key="6">
    <source>
        <dbReference type="Ensembl" id="ENSENLP00000026232.1"/>
    </source>
</evidence>
<dbReference type="InterPro" id="IPR013783">
    <property type="entry name" value="Ig-like_fold"/>
</dbReference>
<evidence type="ECO:0000256" key="2">
    <source>
        <dbReference type="RuleBase" id="RU004439"/>
    </source>
</evidence>
<dbReference type="FunFam" id="2.60.40.10:FF:000943">
    <property type="entry name" value="Classical MHC class I molecule, alpha-chain"/>
    <property type="match status" value="1"/>
</dbReference>
<protein>
    <submittedName>
        <fullName evidence="6">Class I histocompatibility antigen, F10 alpha chain-like</fullName>
    </submittedName>
</protein>
<evidence type="ECO:0000256" key="3">
    <source>
        <dbReference type="SAM" id="Phobius"/>
    </source>
</evidence>
<evidence type="ECO:0000256" key="1">
    <source>
        <dbReference type="ARBA" id="ARBA00023180"/>
    </source>
</evidence>
<dbReference type="InterPro" id="IPR001039">
    <property type="entry name" value="MHC_I_a_a1/a2"/>
</dbReference>
<dbReference type="SUPFAM" id="SSF48726">
    <property type="entry name" value="Immunoglobulin"/>
    <property type="match status" value="1"/>
</dbReference>
<keyword evidence="4" id="KW-0732">Signal</keyword>
<dbReference type="PANTHER" id="PTHR16675:SF237">
    <property type="entry name" value="MHC CLASS I ANTIGEN TRANSCRIPT VARIANT 1-RELATED"/>
    <property type="match status" value="1"/>
</dbReference>
<dbReference type="Pfam" id="PF07654">
    <property type="entry name" value="C1-set"/>
    <property type="match status" value="1"/>
</dbReference>
<dbReference type="FunFam" id="3.30.500.10:FF:000001">
    <property type="entry name" value="H-2 class I histocompatibility antigen, alpha chain"/>
    <property type="match status" value="1"/>
</dbReference>
<comment type="similarity">
    <text evidence="2">Belongs to the MHC class I family.</text>
</comment>
<accession>A0A665V4J9</accession>
<dbReference type="Gene3D" id="2.60.40.10">
    <property type="entry name" value="Immunoglobulins"/>
    <property type="match status" value="1"/>
</dbReference>
<dbReference type="PANTHER" id="PTHR16675">
    <property type="entry name" value="MHC CLASS I-RELATED"/>
    <property type="match status" value="1"/>
</dbReference>
<reference evidence="6" key="3">
    <citation type="submission" date="2025-09" db="UniProtKB">
        <authorList>
            <consortium name="Ensembl"/>
        </authorList>
    </citation>
    <scope>IDENTIFICATION</scope>
</reference>
<evidence type="ECO:0000313" key="7">
    <source>
        <dbReference type="Proteomes" id="UP000472264"/>
    </source>
</evidence>
<dbReference type="SMART" id="SM00407">
    <property type="entry name" value="IGc1"/>
    <property type="match status" value="1"/>
</dbReference>
<dbReference type="Gene3D" id="3.30.500.10">
    <property type="entry name" value="MHC class I-like antigen recognition-like"/>
    <property type="match status" value="1"/>
</dbReference>
<dbReference type="GO" id="GO:0006955">
    <property type="term" value="P:immune response"/>
    <property type="evidence" value="ECO:0007669"/>
    <property type="project" value="TreeGrafter"/>
</dbReference>
<feature type="signal peptide" evidence="4">
    <location>
        <begin position="1"/>
        <end position="17"/>
    </location>
</feature>
<feature type="transmembrane region" description="Helical" evidence="3">
    <location>
        <begin position="303"/>
        <end position="326"/>
    </location>
</feature>